<dbReference type="PROSITE" id="PS50115">
    <property type="entry name" value="ARFGAP"/>
    <property type="match status" value="1"/>
</dbReference>
<dbReference type="FunFam" id="2.30.29.30:FF:000026">
    <property type="entry name" value="Arf-GAP with coiled-coil, ANK repeat and PH domain-containing protein 2"/>
    <property type="match status" value="1"/>
</dbReference>
<dbReference type="GO" id="GO:0005886">
    <property type="term" value="C:plasma membrane"/>
    <property type="evidence" value="ECO:0007669"/>
    <property type="project" value="UniProtKB-SubCell"/>
</dbReference>
<dbReference type="CDD" id="cd08835">
    <property type="entry name" value="ArfGap_ACAP"/>
    <property type="match status" value="1"/>
</dbReference>
<evidence type="ECO:0000256" key="14">
    <source>
        <dbReference type="PROSITE-ProRule" id="PRU00288"/>
    </source>
</evidence>
<dbReference type="InterPro" id="IPR004148">
    <property type="entry name" value="BAR_dom"/>
</dbReference>
<feature type="domain" description="PH" evidence="18">
    <location>
        <begin position="266"/>
        <end position="361"/>
    </location>
</feature>
<dbReference type="PROSITE" id="PS50088">
    <property type="entry name" value="ANK_REPEAT"/>
    <property type="match status" value="2"/>
</dbReference>
<dbReference type="InterPro" id="IPR036770">
    <property type="entry name" value="Ankyrin_rpt-contain_sf"/>
</dbReference>
<evidence type="ECO:0000313" key="20">
    <source>
        <dbReference type="Ensembl" id="ENSELUP00000076902.2"/>
    </source>
</evidence>
<dbReference type="PROSITE" id="PS50003">
    <property type="entry name" value="PH_DOMAIN"/>
    <property type="match status" value="1"/>
</dbReference>
<reference evidence="20" key="3">
    <citation type="submission" date="2025-08" db="UniProtKB">
        <authorList>
            <consortium name="Ensembl"/>
        </authorList>
    </citation>
    <scope>IDENTIFICATION</scope>
</reference>
<feature type="repeat" description="ANK" evidence="13">
    <location>
        <begin position="694"/>
        <end position="726"/>
    </location>
</feature>
<dbReference type="Gene3D" id="1.20.1270.60">
    <property type="entry name" value="Arfaptin homology (AH) domain/BAR domain"/>
    <property type="match status" value="1"/>
</dbReference>
<dbReference type="FunFam" id="1.10.220.150:FF:000007">
    <property type="entry name" value="Arf-GAP with coiled-coil, ANK repeat and PH domain-containing protein 2"/>
    <property type="match status" value="1"/>
</dbReference>
<name>A0A6Q2ZGM5_ESOLU</name>
<dbReference type="Ensembl" id="ENSELUT00000071039.2">
    <property type="protein sequence ID" value="ENSELUP00000076902.2"/>
    <property type="gene ID" value="ENSELUG00000004971.3"/>
</dbReference>
<comment type="activity regulation">
    <text evidence="15">GAP activity stimulated by phosphatidylinositol 4,5-bisphosphate (PIP2) and phosphatidic acid.</text>
</comment>
<dbReference type="CDD" id="cd13250">
    <property type="entry name" value="PH_ACAP"/>
    <property type="match status" value="1"/>
</dbReference>
<proteinExistence type="predicted"/>
<reference evidence="20" key="2">
    <citation type="submission" date="2020-02" db="EMBL/GenBank/DDBJ databases">
        <title>Esox lucius (northern pike) genome, fEsoLuc1, primary haplotype.</title>
        <authorList>
            <person name="Myers G."/>
            <person name="Karagic N."/>
            <person name="Meyer A."/>
            <person name="Pippel M."/>
            <person name="Reichard M."/>
            <person name="Winkler S."/>
            <person name="Tracey A."/>
            <person name="Sims Y."/>
            <person name="Howe K."/>
            <person name="Rhie A."/>
            <person name="Formenti G."/>
            <person name="Durbin R."/>
            <person name="Fedrigo O."/>
            <person name="Jarvis E.D."/>
        </authorList>
    </citation>
    <scope>NUCLEOTIDE SEQUENCE [LARGE SCALE GENOMIC DNA]</scope>
</reference>
<evidence type="ECO:0000256" key="16">
    <source>
        <dbReference type="SAM" id="Coils"/>
    </source>
</evidence>
<feature type="compositionally biased region" description="Low complexity" evidence="17">
    <location>
        <begin position="379"/>
        <end position="388"/>
    </location>
</feature>
<reference evidence="21" key="1">
    <citation type="journal article" date="2014" name="PLoS ONE">
        <title>The genome and linkage map of the northern pike (Esox lucius): conserved synteny revealed between the salmonid sister group and the Neoteleostei.</title>
        <authorList>
            <person name="Rondeau E.B."/>
            <person name="Minkley D.R."/>
            <person name="Leong J.S."/>
            <person name="Messmer A.M."/>
            <person name="Jantzen J.R."/>
            <person name="von Schalburg K.R."/>
            <person name="Lemon C."/>
            <person name="Bird N.H."/>
            <person name="Koop B.F."/>
        </authorList>
    </citation>
    <scope>NUCLEOTIDE SEQUENCE</scope>
</reference>
<evidence type="ECO:0000256" key="7">
    <source>
        <dbReference type="ARBA" id="ARBA00022753"/>
    </source>
</evidence>
<dbReference type="SMART" id="SM00105">
    <property type="entry name" value="ArfGap"/>
    <property type="match status" value="1"/>
</dbReference>
<evidence type="ECO:0000259" key="19">
    <source>
        <dbReference type="PROSITE" id="PS50115"/>
    </source>
</evidence>
<comment type="domain">
    <text evidence="15">The BAR domain mediates homodimerization, it can neither bind membrane nor impart curvature, but instead requires the neighboring PH domain to achieve these functions.</text>
</comment>
<dbReference type="SUPFAM" id="SSF48403">
    <property type="entry name" value="Ankyrin repeat"/>
    <property type="match status" value="1"/>
</dbReference>
<dbReference type="PROSITE" id="PS50297">
    <property type="entry name" value="ANK_REP_REGION"/>
    <property type="match status" value="2"/>
</dbReference>
<dbReference type="GO" id="GO:0005096">
    <property type="term" value="F:GTPase activator activity"/>
    <property type="evidence" value="ECO:0007669"/>
    <property type="project" value="UniProtKB-KW"/>
</dbReference>
<dbReference type="CDD" id="cd07638">
    <property type="entry name" value="BAR_ACAP2"/>
    <property type="match status" value="1"/>
</dbReference>
<evidence type="ECO:0000256" key="17">
    <source>
        <dbReference type="SAM" id="MobiDB-lite"/>
    </source>
</evidence>
<evidence type="ECO:0000256" key="8">
    <source>
        <dbReference type="ARBA" id="ARBA00022771"/>
    </source>
</evidence>
<comment type="subcellular location">
    <subcellularLocation>
        <location evidence="1">Cell membrane</location>
    </subcellularLocation>
    <subcellularLocation>
        <location evidence="2 15">Endosome membrane</location>
        <topology evidence="2 15">Peripheral membrane protein</topology>
    </subcellularLocation>
</comment>
<feature type="domain" description="Arf-GAP" evidence="19">
    <location>
        <begin position="399"/>
        <end position="521"/>
    </location>
</feature>
<accession>A0A6Q2ZGM5</accession>
<dbReference type="SMART" id="SM00233">
    <property type="entry name" value="PH"/>
    <property type="match status" value="1"/>
</dbReference>
<gene>
    <name evidence="20" type="primary">ACAP2</name>
</gene>
<keyword evidence="9 15" id="KW-0862">Zinc</keyword>
<feature type="region of interest" description="Disordered" evidence="17">
    <location>
        <begin position="815"/>
        <end position="834"/>
    </location>
</feature>
<organism evidence="20 21">
    <name type="scientific">Esox lucius</name>
    <name type="common">Northern pike</name>
    <dbReference type="NCBI Taxonomy" id="8010"/>
    <lineage>
        <taxon>Eukaryota</taxon>
        <taxon>Metazoa</taxon>
        <taxon>Chordata</taxon>
        <taxon>Craniata</taxon>
        <taxon>Vertebrata</taxon>
        <taxon>Euteleostomi</taxon>
        <taxon>Actinopterygii</taxon>
        <taxon>Neopterygii</taxon>
        <taxon>Teleostei</taxon>
        <taxon>Protacanthopterygii</taxon>
        <taxon>Esociformes</taxon>
        <taxon>Esocidae</taxon>
        <taxon>Esox</taxon>
    </lineage>
</organism>
<evidence type="ECO:0000313" key="21">
    <source>
        <dbReference type="Proteomes" id="UP000265140"/>
    </source>
</evidence>
<dbReference type="SUPFAM" id="SSF103657">
    <property type="entry name" value="BAR/IMD domain-like"/>
    <property type="match status" value="1"/>
</dbReference>
<dbReference type="Pfam" id="PF00169">
    <property type="entry name" value="PH"/>
    <property type="match status" value="1"/>
</dbReference>
<dbReference type="InParanoid" id="A0A6Q2ZGM5"/>
<feature type="coiled-coil region" evidence="16">
    <location>
        <begin position="113"/>
        <end position="140"/>
    </location>
</feature>
<keyword evidence="4" id="KW-1003">Cell membrane</keyword>
<dbReference type="PRINTS" id="PR00405">
    <property type="entry name" value="REVINTRACTNG"/>
</dbReference>
<dbReference type="InterPro" id="IPR002110">
    <property type="entry name" value="Ankyrin_rpt"/>
</dbReference>
<feature type="compositionally biased region" description="Basic and acidic residues" evidence="17">
    <location>
        <begin position="367"/>
        <end position="378"/>
    </location>
</feature>
<dbReference type="Gene3D" id="1.25.40.20">
    <property type="entry name" value="Ankyrin repeat-containing domain"/>
    <property type="match status" value="1"/>
</dbReference>
<evidence type="ECO:0000256" key="12">
    <source>
        <dbReference type="ARBA" id="ARBA00023136"/>
    </source>
</evidence>
<feature type="region of interest" description="Disordered" evidence="17">
    <location>
        <begin position="597"/>
        <end position="618"/>
    </location>
</feature>
<keyword evidence="12" id="KW-0472">Membrane</keyword>
<evidence type="ECO:0000256" key="13">
    <source>
        <dbReference type="PROSITE-ProRule" id="PRU00023"/>
    </source>
</evidence>
<evidence type="ECO:0000256" key="3">
    <source>
        <dbReference type="ARBA" id="ARBA00022468"/>
    </source>
</evidence>
<dbReference type="InterPro" id="IPR001164">
    <property type="entry name" value="ArfGAP_dom"/>
</dbReference>
<keyword evidence="10 13" id="KW-0040">ANK repeat</keyword>
<evidence type="ECO:0000256" key="9">
    <source>
        <dbReference type="ARBA" id="ARBA00022833"/>
    </source>
</evidence>
<keyword evidence="21" id="KW-1185">Reference proteome</keyword>
<reference evidence="20" key="4">
    <citation type="submission" date="2025-09" db="UniProtKB">
        <authorList>
            <consortium name="Ensembl"/>
        </authorList>
    </citation>
    <scope>IDENTIFICATION</scope>
</reference>
<comment type="domain">
    <text evidence="15">PH domain binds phospholipids including phosphatidic acid, phosphatidylinositol 3-phosphate, phosphatidylinositol 3,5-bisphosphate (PIP2) and phosphatidylinositol 3,4,5-trisphosphate (PIP3). May mediate protein binding to PIP2 or PIP3 containing membranes.</text>
</comment>
<feature type="region of interest" description="Disordered" evidence="17">
    <location>
        <begin position="367"/>
        <end position="397"/>
    </location>
</feature>
<feature type="repeat" description="ANK" evidence="13">
    <location>
        <begin position="727"/>
        <end position="759"/>
    </location>
</feature>
<keyword evidence="7 15" id="KW-0967">Endosome</keyword>
<keyword evidence="11 16" id="KW-0175">Coiled coil</keyword>
<dbReference type="Pfam" id="PF16746">
    <property type="entry name" value="BAR_3"/>
    <property type="match status" value="1"/>
</dbReference>
<dbReference type="GO" id="GO:0008270">
    <property type="term" value="F:zinc ion binding"/>
    <property type="evidence" value="ECO:0007669"/>
    <property type="project" value="UniProtKB-KW"/>
</dbReference>
<dbReference type="GeneTree" id="ENSGT00940000156389"/>
<dbReference type="AlphaFoldDB" id="A0A6Q2ZGM5"/>
<dbReference type="FunFam" id="1.20.1270.60:FF:000025">
    <property type="entry name" value="arf-GAP with coiled-coil, ANK repeat and PH domain-containing protein 2"/>
    <property type="match status" value="1"/>
</dbReference>
<evidence type="ECO:0000256" key="1">
    <source>
        <dbReference type="ARBA" id="ARBA00004236"/>
    </source>
</evidence>
<keyword evidence="5 15" id="KW-0479">Metal-binding</keyword>
<feature type="region of interest" description="Disordered" evidence="17">
    <location>
        <begin position="532"/>
        <end position="570"/>
    </location>
</feature>
<evidence type="ECO:0000256" key="5">
    <source>
        <dbReference type="ARBA" id="ARBA00022723"/>
    </source>
</evidence>
<keyword evidence="8 14" id="KW-0863">Zinc-finger</keyword>
<dbReference type="OMA" id="FGFREAM"/>
<evidence type="ECO:0000256" key="4">
    <source>
        <dbReference type="ARBA" id="ARBA00022475"/>
    </source>
</evidence>
<dbReference type="Gene3D" id="1.10.220.150">
    <property type="entry name" value="Arf GTPase activating protein"/>
    <property type="match status" value="1"/>
</dbReference>
<dbReference type="InterPro" id="IPR037278">
    <property type="entry name" value="ARFGAP/RecO"/>
</dbReference>
<evidence type="ECO:0000256" key="15">
    <source>
        <dbReference type="RuleBase" id="RU369028"/>
    </source>
</evidence>
<dbReference type="InterPro" id="IPR001849">
    <property type="entry name" value="PH_domain"/>
</dbReference>
<keyword evidence="3 15" id="KW-0343">GTPase activation</keyword>
<dbReference type="InterPro" id="IPR011993">
    <property type="entry name" value="PH-like_dom_sf"/>
</dbReference>
<dbReference type="SMART" id="SM00248">
    <property type="entry name" value="ANK"/>
    <property type="match status" value="3"/>
</dbReference>
<dbReference type="Pfam" id="PF01412">
    <property type="entry name" value="ArfGap"/>
    <property type="match status" value="1"/>
</dbReference>
<dbReference type="InterPro" id="IPR027267">
    <property type="entry name" value="AH/BAR_dom_sf"/>
</dbReference>
<dbReference type="Bgee" id="ENSELUG00000004971">
    <property type="expression patterns" value="Expressed in brain and 15 other cell types or tissues"/>
</dbReference>
<evidence type="ECO:0000259" key="18">
    <source>
        <dbReference type="PROSITE" id="PS50003"/>
    </source>
</evidence>
<dbReference type="Pfam" id="PF12796">
    <property type="entry name" value="Ank_2"/>
    <property type="match status" value="1"/>
</dbReference>
<keyword evidence="6 15" id="KW-0677">Repeat</keyword>
<dbReference type="Gene3D" id="2.30.29.30">
    <property type="entry name" value="Pleckstrin-homology domain (PH domain)/Phosphotyrosine-binding domain (PTB)"/>
    <property type="match status" value="1"/>
</dbReference>
<protein>
    <recommendedName>
        <fullName evidence="15">Arf-GAP with coiled-coil, ANK repeat and PH domain-containing protein</fullName>
        <shortName evidence="15">Cnt-b</shortName>
    </recommendedName>
    <alternativeName>
        <fullName evidence="15">Centaurin-beta</fullName>
    </alternativeName>
</protein>
<dbReference type="InterPro" id="IPR045258">
    <property type="entry name" value="ACAP1/2/3-like"/>
</dbReference>
<dbReference type="SUPFAM" id="SSF57863">
    <property type="entry name" value="ArfGap/RecO-like zinc finger"/>
    <property type="match status" value="1"/>
</dbReference>
<sequence>MKITVEFEECLKDSPRFRATIEEVEGDVGELESRLDKLVKLCIGMIDAGKAYNTANKQFVNGVRELAASSNKDEVIESSLAKFAESLQEMINYHTILFDQAQRSIKTQLMAFVKEDLRKFKEAKKQFDKVSEEKEAALTKNAQAPRNKQHEVEEATNILTATRKCFRHIVLDYVLQINVLQSKRRSEILKSMLSFMYAHLTFFHQGYDLFSELQPLMKQLGGQLDQLVVDAAKEKRDMEQKHSTIQQKDFSNDDTKLEYNVDADNGIAMEGYLFKRASNAFKTWNRRWFSIQNNQLVYQKKFKDNPTVVVEDLRLCTVKHCEDIERRFCFEVVSPTKSCILQADSEKLRQAWIKAVQNSIATAFREQGEEAEKLDRKSSTSTGSLDSGGEPKEKSLKGESALQRVMAIGGNACCCDCGQPDPRWASINLGITLCIQCSGIHRSLGVHFSKVRSLTLDSWEPELLKLMCELGNGVINQIYEARREEVGVRKPTPTDPRQEIEAYIKAKYVDRHFVRRPSDEELRSKVVSLSKQEKRLSGCSEHLPPRPPPPTPKLRPASNASAAAKGSEARRDSLFCPDELDSLFSYFDTSAKLRSMRSADSGIQNSADGSREMLATTPSTNSLPEAEAAEVPPMAMPATLPPPSPCKEVLIFSEPKEYSPGLQLYWASCARSLPDMAEALAYGAEVNWVNVEDDKRTPLIMAVQGGSLVACEFLLQNAANVNQQDAQGRGPLHHATILGHTGQVCLFLKRGANQNASDIDAKTPLSMAVDAANADIVTLLRLAKMNEEMREAEGPYMQSGDETYQDIFQDFSHMASNDPEKLNRYQQYDPPQRP</sequence>
<comment type="function">
    <text evidence="15">GTPase-activating protein for the ADP ribosylation factor family.</text>
</comment>
<dbReference type="Proteomes" id="UP000265140">
    <property type="component" value="Chromosome 8"/>
</dbReference>
<evidence type="ECO:0000256" key="6">
    <source>
        <dbReference type="ARBA" id="ARBA00022737"/>
    </source>
</evidence>
<dbReference type="PANTHER" id="PTHR23180">
    <property type="entry name" value="CENTAURIN/ARF"/>
    <property type="match status" value="1"/>
</dbReference>
<dbReference type="GO" id="GO:0010008">
    <property type="term" value="C:endosome membrane"/>
    <property type="evidence" value="ECO:0007669"/>
    <property type="project" value="UniProtKB-SubCell"/>
</dbReference>
<dbReference type="PANTHER" id="PTHR23180:SF241">
    <property type="entry name" value="ARF-GAP WITH COILED-COIL, ANK REPEAT AND PH DOMAIN-CONTAINING PROTEIN 2"/>
    <property type="match status" value="1"/>
</dbReference>
<evidence type="ECO:0000256" key="10">
    <source>
        <dbReference type="ARBA" id="ARBA00023043"/>
    </source>
</evidence>
<dbReference type="InterPro" id="IPR038508">
    <property type="entry name" value="ArfGAP_dom_sf"/>
</dbReference>
<dbReference type="SUPFAM" id="SSF50729">
    <property type="entry name" value="PH domain-like"/>
    <property type="match status" value="1"/>
</dbReference>
<dbReference type="FunFam" id="1.25.40.20:FF:000020">
    <property type="entry name" value="Arf-GAP with coiled-coil, ANK repeat and PH domain-containing protein 2"/>
    <property type="match status" value="1"/>
</dbReference>
<evidence type="ECO:0000256" key="11">
    <source>
        <dbReference type="ARBA" id="ARBA00023054"/>
    </source>
</evidence>
<evidence type="ECO:0000256" key="2">
    <source>
        <dbReference type="ARBA" id="ARBA00004481"/>
    </source>
</evidence>